<evidence type="ECO:0000256" key="2">
    <source>
        <dbReference type="SAM" id="SignalP"/>
    </source>
</evidence>
<feature type="chain" id="PRO_5016244165" evidence="2">
    <location>
        <begin position="17"/>
        <end position="149"/>
    </location>
</feature>
<organism evidence="3 4">
    <name type="scientific">Dorcoceras hygrometricum</name>
    <dbReference type="NCBI Taxonomy" id="472368"/>
    <lineage>
        <taxon>Eukaryota</taxon>
        <taxon>Viridiplantae</taxon>
        <taxon>Streptophyta</taxon>
        <taxon>Embryophyta</taxon>
        <taxon>Tracheophyta</taxon>
        <taxon>Spermatophyta</taxon>
        <taxon>Magnoliopsida</taxon>
        <taxon>eudicotyledons</taxon>
        <taxon>Gunneridae</taxon>
        <taxon>Pentapetalae</taxon>
        <taxon>asterids</taxon>
        <taxon>lamiids</taxon>
        <taxon>Lamiales</taxon>
        <taxon>Gesneriaceae</taxon>
        <taxon>Didymocarpoideae</taxon>
        <taxon>Trichosporeae</taxon>
        <taxon>Loxocarpinae</taxon>
        <taxon>Dorcoceras</taxon>
    </lineage>
</organism>
<feature type="transmembrane region" description="Helical" evidence="1">
    <location>
        <begin position="126"/>
        <end position="145"/>
    </location>
</feature>
<evidence type="ECO:0000313" key="3">
    <source>
        <dbReference type="EMBL" id="KZV31676.1"/>
    </source>
</evidence>
<dbReference type="AlphaFoldDB" id="A0A2Z7BIA6"/>
<sequence length="149" mass="17174">MSLWFALSWTSVLKLAGRFEPSSSVESLLIFTRASLVEKNVYHRDRNLLLDGFHALHEHKIFQRRTEISVPDYLWSSLAIHFEQMSQTFENHSAIRMTLVTNLYLRIELEHMGMLSSLAIVLPRHFIEALGSCFLLVTLIVVFLAQVSV</sequence>
<feature type="signal peptide" evidence="2">
    <location>
        <begin position="1"/>
        <end position="16"/>
    </location>
</feature>
<keyword evidence="1" id="KW-0812">Transmembrane</keyword>
<name>A0A2Z7BIA6_9LAMI</name>
<dbReference type="Proteomes" id="UP000250235">
    <property type="component" value="Unassembled WGS sequence"/>
</dbReference>
<evidence type="ECO:0000313" key="4">
    <source>
        <dbReference type="Proteomes" id="UP000250235"/>
    </source>
</evidence>
<gene>
    <name evidence="3" type="ORF">F511_00480</name>
</gene>
<dbReference type="EMBL" id="KV007458">
    <property type="protein sequence ID" value="KZV31676.1"/>
    <property type="molecule type" value="Genomic_DNA"/>
</dbReference>
<proteinExistence type="predicted"/>
<protein>
    <submittedName>
        <fullName evidence="3">Uncharacterized protein</fullName>
    </submittedName>
</protein>
<reference evidence="3 4" key="1">
    <citation type="journal article" date="2015" name="Proc. Natl. Acad. Sci. U.S.A.">
        <title>The resurrection genome of Boea hygrometrica: A blueprint for survival of dehydration.</title>
        <authorList>
            <person name="Xiao L."/>
            <person name="Yang G."/>
            <person name="Zhang L."/>
            <person name="Yang X."/>
            <person name="Zhao S."/>
            <person name="Ji Z."/>
            <person name="Zhou Q."/>
            <person name="Hu M."/>
            <person name="Wang Y."/>
            <person name="Chen M."/>
            <person name="Xu Y."/>
            <person name="Jin H."/>
            <person name="Xiao X."/>
            <person name="Hu G."/>
            <person name="Bao F."/>
            <person name="Hu Y."/>
            <person name="Wan P."/>
            <person name="Li L."/>
            <person name="Deng X."/>
            <person name="Kuang T."/>
            <person name="Xiang C."/>
            <person name="Zhu J.K."/>
            <person name="Oliver M.J."/>
            <person name="He Y."/>
        </authorList>
    </citation>
    <scope>NUCLEOTIDE SEQUENCE [LARGE SCALE GENOMIC DNA]</scope>
    <source>
        <strain evidence="4">cv. XS01</strain>
    </source>
</reference>
<keyword evidence="2" id="KW-0732">Signal</keyword>
<keyword evidence="1" id="KW-0472">Membrane</keyword>
<accession>A0A2Z7BIA6</accession>
<evidence type="ECO:0000256" key="1">
    <source>
        <dbReference type="SAM" id="Phobius"/>
    </source>
</evidence>
<keyword evidence="1" id="KW-1133">Transmembrane helix</keyword>
<keyword evidence="4" id="KW-1185">Reference proteome</keyword>